<dbReference type="SUPFAM" id="SSF160904">
    <property type="entry name" value="Jann2411-like"/>
    <property type="match status" value="1"/>
</dbReference>
<dbReference type="AlphaFoldDB" id="A0A5N6BL25"/>
<name>A0A5N6BL25_9ACTN</name>
<dbReference type="EMBL" id="VDMA02000020">
    <property type="protein sequence ID" value="KAB8180878.1"/>
    <property type="molecule type" value="Genomic_DNA"/>
</dbReference>
<evidence type="ECO:0000313" key="2">
    <source>
        <dbReference type="EMBL" id="KAB8180878.1"/>
    </source>
</evidence>
<comment type="caution">
    <text evidence="2">The sequence shown here is derived from an EMBL/GenBank/DDBJ whole genome shotgun (WGS) entry which is preliminary data.</text>
</comment>
<accession>A0A5N6BL25</accession>
<reference evidence="2 3" key="1">
    <citation type="submission" date="2019-10" db="EMBL/GenBank/DDBJ databases">
        <title>Nonomuraea sp. nov., isolated from Phyllanthus amarus.</title>
        <authorList>
            <person name="Klykleung N."/>
            <person name="Tanasupawat S."/>
        </authorList>
    </citation>
    <scope>NUCLEOTIDE SEQUENCE [LARGE SCALE GENOMIC DNA]</scope>
    <source>
        <strain evidence="2 3">CR1-09</strain>
    </source>
</reference>
<dbReference type="InterPro" id="IPR021005">
    <property type="entry name" value="Znf_CGNR"/>
</dbReference>
<dbReference type="Pfam" id="PF11706">
    <property type="entry name" value="zf-CGNR"/>
    <property type="match status" value="1"/>
</dbReference>
<dbReference type="Gene3D" id="1.10.3300.10">
    <property type="entry name" value="Jann2411-like domain"/>
    <property type="match status" value="1"/>
</dbReference>
<proteinExistence type="predicted"/>
<dbReference type="InterPro" id="IPR023286">
    <property type="entry name" value="ABATE_dom_sf"/>
</dbReference>
<protein>
    <recommendedName>
        <fullName evidence="1">Zinc finger CGNR domain-containing protein</fullName>
    </recommendedName>
</protein>
<gene>
    <name evidence="2" type="ORF">FH610_031780</name>
</gene>
<dbReference type="Proteomes" id="UP000313066">
    <property type="component" value="Unassembled WGS sequence"/>
</dbReference>
<feature type="domain" description="Zinc finger CGNR" evidence="1">
    <location>
        <begin position="67"/>
        <end position="110"/>
    </location>
</feature>
<dbReference type="PANTHER" id="PTHR35525">
    <property type="entry name" value="BLL6575 PROTEIN"/>
    <property type="match status" value="1"/>
</dbReference>
<organism evidence="2 3">
    <name type="scientific">Microbispora catharanthi</name>
    <dbReference type="NCBI Taxonomy" id="1712871"/>
    <lineage>
        <taxon>Bacteria</taxon>
        <taxon>Bacillati</taxon>
        <taxon>Actinomycetota</taxon>
        <taxon>Actinomycetes</taxon>
        <taxon>Streptosporangiales</taxon>
        <taxon>Streptosporangiaceae</taxon>
        <taxon>Microbispora</taxon>
    </lineage>
</organism>
<keyword evidence="3" id="KW-1185">Reference proteome</keyword>
<dbReference type="InterPro" id="IPR010852">
    <property type="entry name" value="ABATE"/>
</dbReference>
<dbReference type="PANTHER" id="PTHR35525:SF3">
    <property type="entry name" value="BLL6575 PROTEIN"/>
    <property type="match status" value="1"/>
</dbReference>
<evidence type="ECO:0000259" key="1">
    <source>
        <dbReference type="Pfam" id="PF11706"/>
    </source>
</evidence>
<evidence type="ECO:0000313" key="3">
    <source>
        <dbReference type="Proteomes" id="UP000313066"/>
    </source>
</evidence>
<sequence length="118" mass="12880">MPSDGVPAPREARLNVQLDLGRHRSKVRHAGPDVPPPGVVRVGDAAAIASDAARSAVRPLGVIDELRIRECGREERTRILVGRSRSGNRHWCGLEECGNRVKAAYHRSRKKSRTSSVG</sequence>